<protein>
    <recommendedName>
        <fullName evidence="1">Carbohydrate binding module family 25 domain-containing protein</fullName>
    </recommendedName>
</protein>
<evidence type="ECO:0000313" key="3">
    <source>
        <dbReference type="Proteomes" id="UP001154312"/>
    </source>
</evidence>
<feature type="domain" description="Carbohydrate binding module family 25" evidence="1">
    <location>
        <begin position="22"/>
        <end position="103"/>
    </location>
</feature>
<gene>
    <name evidence="2" type="ORF">L7E55_03370</name>
</gene>
<dbReference type="AlphaFoldDB" id="A0A9X4JVH6"/>
<dbReference type="SMART" id="SM01066">
    <property type="entry name" value="CBM_25"/>
    <property type="match status" value="1"/>
</dbReference>
<proteinExistence type="predicted"/>
<reference evidence="2" key="1">
    <citation type="submission" date="2022-02" db="EMBL/GenBank/DDBJ databases">
        <authorList>
            <person name="Leng L."/>
        </authorList>
    </citation>
    <scope>NUCLEOTIDE SEQUENCE</scope>
    <source>
        <strain evidence="2">JI</strain>
    </source>
</reference>
<organism evidence="2 3">
    <name type="scientific">Pelotomaculum isophthalicicum JI</name>
    <dbReference type="NCBI Taxonomy" id="947010"/>
    <lineage>
        <taxon>Bacteria</taxon>
        <taxon>Bacillati</taxon>
        <taxon>Bacillota</taxon>
        <taxon>Clostridia</taxon>
        <taxon>Eubacteriales</taxon>
        <taxon>Desulfotomaculaceae</taxon>
        <taxon>Pelotomaculum</taxon>
    </lineage>
</organism>
<accession>A0A9X4JVH6</accession>
<evidence type="ECO:0000259" key="1">
    <source>
        <dbReference type="SMART" id="SM01066"/>
    </source>
</evidence>
<evidence type="ECO:0000313" key="2">
    <source>
        <dbReference type="EMBL" id="MDF9407407.1"/>
    </source>
</evidence>
<sequence>MHYHDWSDVSRGVHVKSLTPDGSDVTIIYNGLLNKSGASEVYLHAGFGDPMHWRIVDDYRMQRTAEGWKKTLNMEDRQLTFCFRDSANNWDNNNGYNWSYNIG</sequence>
<dbReference type="GO" id="GO:2001070">
    <property type="term" value="F:starch binding"/>
    <property type="evidence" value="ECO:0007669"/>
    <property type="project" value="InterPro"/>
</dbReference>
<dbReference type="Pfam" id="PF16760">
    <property type="entry name" value="CBM53"/>
    <property type="match status" value="1"/>
</dbReference>
<dbReference type="Proteomes" id="UP001154312">
    <property type="component" value="Unassembled WGS sequence"/>
</dbReference>
<dbReference type="InterPro" id="IPR013783">
    <property type="entry name" value="Ig-like_fold"/>
</dbReference>
<dbReference type="Gene3D" id="2.60.40.10">
    <property type="entry name" value="Immunoglobulins"/>
    <property type="match status" value="1"/>
</dbReference>
<name>A0A9X4JVH6_9FIRM</name>
<dbReference type="RefSeq" id="WP_277442645.1">
    <property type="nucleotide sequence ID" value="NZ_JAKOAV010000004.1"/>
</dbReference>
<dbReference type="InterPro" id="IPR005085">
    <property type="entry name" value="CBM25"/>
</dbReference>
<comment type="caution">
    <text evidence="2">The sequence shown here is derived from an EMBL/GenBank/DDBJ whole genome shotgun (WGS) entry which is preliminary data.</text>
</comment>
<keyword evidence="3" id="KW-1185">Reference proteome</keyword>
<dbReference type="EMBL" id="JAKOAV010000004">
    <property type="protein sequence ID" value="MDF9407407.1"/>
    <property type="molecule type" value="Genomic_DNA"/>
</dbReference>